<dbReference type="Gene3D" id="2.60.40.10">
    <property type="entry name" value="Immunoglobulins"/>
    <property type="match status" value="1"/>
</dbReference>
<protein>
    <submittedName>
        <fullName evidence="2">Alpha-2-macroglobulin-like protein</fullName>
    </submittedName>
</protein>
<sequence length="338" mass="38352">MRVVNHIGQVKFQFIKEEAPVGQLLNLKLNAAPDSFCSIDAVGYGVPQETPAKIFEDFGAFTHYQYGPYAVLYGNEGYCMKQIKRKKGLAVESQEDWQYTSQFVDSLEAFRLSSFLVLTDLRLETRPCRTLQSYFPVSEWERKIPTYKQEERAIFTPIHREYWFWAVIDLWALGELGFLSATQPEAELLFPQAPPDMATSWLANAQCVHQKAGFGMSEATSVNTFQPFFITYNMPYAAARGERLAVRVTVHITLHRVCIPMKLTIDLNEKFEVDNSRDSRETLCVCGGKPYTETYYVTANATGSLPFKPKATTVNKKCLKMDINFGPADMSDESKGQS</sequence>
<feature type="domain" description="Alpha-2-macroglobulin" evidence="1">
    <location>
        <begin position="170"/>
        <end position="265"/>
    </location>
</feature>
<reference evidence="2 3" key="1">
    <citation type="journal article" date="2021" name="Elife">
        <title>Chloroplast acquisition without the gene transfer in kleptoplastic sea slugs, Plakobranchus ocellatus.</title>
        <authorList>
            <person name="Maeda T."/>
            <person name="Takahashi S."/>
            <person name="Yoshida T."/>
            <person name="Shimamura S."/>
            <person name="Takaki Y."/>
            <person name="Nagai Y."/>
            <person name="Toyoda A."/>
            <person name="Suzuki Y."/>
            <person name="Arimoto A."/>
            <person name="Ishii H."/>
            <person name="Satoh N."/>
            <person name="Nishiyama T."/>
            <person name="Hasebe M."/>
            <person name="Maruyama T."/>
            <person name="Minagawa J."/>
            <person name="Obokata J."/>
            <person name="Shigenobu S."/>
        </authorList>
    </citation>
    <scope>NUCLEOTIDE SEQUENCE [LARGE SCALE GENOMIC DNA]</scope>
</reference>
<dbReference type="SUPFAM" id="SSF81296">
    <property type="entry name" value="E set domains"/>
    <property type="match status" value="1"/>
</dbReference>
<proteinExistence type="predicted"/>
<dbReference type="Pfam" id="PF00207">
    <property type="entry name" value="A2M"/>
    <property type="match status" value="1"/>
</dbReference>
<dbReference type="PANTHER" id="PTHR11412">
    <property type="entry name" value="MACROGLOBULIN / COMPLEMENT"/>
    <property type="match status" value="1"/>
</dbReference>
<evidence type="ECO:0000313" key="2">
    <source>
        <dbReference type="EMBL" id="GFO17836.1"/>
    </source>
</evidence>
<dbReference type="InterPro" id="IPR014756">
    <property type="entry name" value="Ig_E-set"/>
</dbReference>
<name>A0AAV4BG65_9GAST</name>
<comment type="caution">
    <text evidence="2">The sequence shown here is derived from an EMBL/GenBank/DDBJ whole genome shotgun (WGS) entry which is preliminary data.</text>
</comment>
<keyword evidence="3" id="KW-1185">Reference proteome</keyword>
<dbReference type="InterPro" id="IPR001599">
    <property type="entry name" value="Macroglobln_a2"/>
</dbReference>
<dbReference type="PANTHER" id="PTHR11412:SF171">
    <property type="entry name" value="PREGNANCY ZONE PROTEIN-LIKE PROTEIN"/>
    <property type="match status" value="1"/>
</dbReference>
<gene>
    <name evidence="2" type="ORF">PoB_004434100</name>
</gene>
<dbReference type="Gene3D" id="2.20.130.20">
    <property type="match status" value="1"/>
</dbReference>
<evidence type="ECO:0000259" key="1">
    <source>
        <dbReference type="SMART" id="SM01360"/>
    </source>
</evidence>
<dbReference type="GO" id="GO:0004866">
    <property type="term" value="F:endopeptidase inhibitor activity"/>
    <property type="evidence" value="ECO:0007669"/>
    <property type="project" value="InterPro"/>
</dbReference>
<accession>A0AAV4BG65</accession>
<evidence type="ECO:0000313" key="3">
    <source>
        <dbReference type="Proteomes" id="UP000735302"/>
    </source>
</evidence>
<dbReference type="InterPro" id="IPR013783">
    <property type="entry name" value="Ig-like_fold"/>
</dbReference>
<organism evidence="2 3">
    <name type="scientific">Plakobranchus ocellatus</name>
    <dbReference type="NCBI Taxonomy" id="259542"/>
    <lineage>
        <taxon>Eukaryota</taxon>
        <taxon>Metazoa</taxon>
        <taxon>Spiralia</taxon>
        <taxon>Lophotrochozoa</taxon>
        <taxon>Mollusca</taxon>
        <taxon>Gastropoda</taxon>
        <taxon>Heterobranchia</taxon>
        <taxon>Euthyneura</taxon>
        <taxon>Panpulmonata</taxon>
        <taxon>Sacoglossa</taxon>
        <taxon>Placobranchoidea</taxon>
        <taxon>Plakobranchidae</taxon>
        <taxon>Plakobranchus</taxon>
    </lineage>
</organism>
<dbReference type="Proteomes" id="UP000735302">
    <property type="component" value="Unassembled WGS sequence"/>
</dbReference>
<dbReference type="AlphaFoldDB" id="A0AAV4BG65"/>
<dbReference type="EMBL" id="BLXT01004901">
    <property type="protein sequence ID" value="GFO17836.1"/>
    <property type="molecule type" value="Genomic_DNA"/>
</dbReference>
<dbReference type="SMART" id="SM01360">
    <property type="entry name" value="A2M"/>
    <property type="match status" value="1"/>
</dbReference>
<dbReference type="InterPro" id="IPR050473">
    <property type="entry name" value="A2M/Complement_sys"/>
</dbReference>